<protein>
    <submittedName>
        <fullName evidence="5">Heat shock protein DnaJ-like</fullName>
    </submittedName>
</protein>
<dbReference type="Gene3D" id="2.60.260.20">
    <property type="entry name" value="Urease metallochaperone UreE, N-terminal domain"/>
    <property type="match status" value="2"/>
</dbReference>
<evidence type="ECO:0000256" key="3">
    <source>
        <dbReference type="ARBA" id="ARBA00023186"/>
    </source>
</evidence>
<keyword evidence="1" id="KW-0963">Cytoplasm</keyword>
<organism evidence="5 6">
    <name type="scientific">Nitrococcus mobilis Nb-231</name>
    <dbReference type="NCBI Taxonomy" id="314278"/>
    <lineage>
        <taxon>Bacteria</taxon>
        <taxon>Pseudomonadati</taxon>
        <taxon>Pseudomonadota</taxon>
        <taxon>Gammaproteobacteria</taxon>
        <taxon>Chromatiales</taxon>
        <taxon>Ectothiorhodospiraceae</taxon>
        <taxon>Nitrococcus</taxon>
    </lineage>
</organism>
<keyword evidence="6" id="KW-1185">Reference proteome</keyword>
<accession>A4BUZ8</accession>
<evidence type="ECO:0000313" key="6">
    <source>
        <dbReference type="Proteomes" id="UP000003374"/>
    </source>
</evidence>
<dbReference type="STRING" id="314278.NB231_13861"/>
<dbReference type="CDD" id="cd06257">
    <property type="entry name" value="DnaJ"/>
    <property type="match status" value="1"/>
</dbReference>
<dbReference type="InterPro" id="IPR008971">
    <property type="entry name" value="HSP40/DnaJ_pept-bd"/>
</dbReference>
<dbReference type="PROSITE" id="PS50076">
    <property type="entry name" value="DNAJ_2"/>
    <property type="match status" value="1"/>
</dbReference>
<dbReference type="SUPFAM" id="SSF46565">
    <property type="entry name" value="Chaperone J-domain"/>
    <property type="match status" value="1"/>
</dbReference>
<keyword evidence="2" id="KW-0238">DNA-binding</keyword>
<dbReference type="GO" id="GO:0051082">
    <property type="term" value="F:unfolded protein binding"/>
    <property type="evidence" value="ECO:0007669"/>
    <property type="project" value="InterPro"/>
</dbReference>
<dbReference type="Pfam" id="PF01556">
    <property type="entry name" value="DnaJ_C"/>
    <property type="match status" value="1"/>
</dbReference>
<keyword evidence="3" id="KW-0143">Chaperone</keyword>
<reference evidence="5 6" key="1">
    <citation type="submission" date="2006-02" db="EMBL/GenBank/DDBJ databases">
        <authorList>
            <person name="Waterbury J."/>
            <person name="Ferriera S."/>
            <person name="Johnson J."/>
            <person name="Kravitz S."/>
            <person name="Halpern A."/>
            <person name="Remington K."/>
            <person name="Beeson K."/>
            <person name="Tran B."/>
            <person name="Rogers Y.-H."/>
            <person name="Friedman R."/>
            <person name="Venter J.C."/>
        </authorList>
    </citation>
    <scope>NUCLEOTIDE SEQUENCE [LARGE SCALE GENOMIC DNA]</scope>
    <source>
        <strain evidence="5 6">Nb-231</strain>
    </source>
</reference>
<dbReference type="PROSITE" id="PS00636">
    <property type="entry name" value="DNAJ_1"/>
    <property type="match status" value="1"/>
</dbReference>
<sequence>MEYKDYYKILGVSKDASGDEIKRAYRKLARKYHPDVSKAPDAEQRFKEVAEAYEALKDPDKRRAYDQLGSDWRAGEQFRPPPDWQFRGESGSGGFSDFFDTLFGGSGDSPFDEMFGGATPPRGSFARRGEDQLAKITITLEEAYHGTTRAITMEGQEIDGQGRARRTQRNLRVQIPSGVREGQRIRLAGQGGSGLGDAGSGDLFLEVHIAPHKLYRLHGKDVHLELPIAPWEAALGTTLNVPTLGGRVDLKIPANSQSGRRLRLRGRGLPGDPPGDQYLELRIVNPLVQTERARELFRELERELGFNPRAGFGK</sequence>
<dbReference type="GO" id="GO:0042026">
    <property type="term" value="P:protein refolding"/>
    <property type="evidence" value="ECO:0007669"/>
    <property type="project" value="TreeGrafter"/>
</dbReference>
<evidence type="ECO:0000259" key="4">
    <source>
        <dbReference type="PROSITE" id="PS50076"/>
    </source>
</evidence>
<dbReference type="SUPFAM" id="SSF49493">
    <property type="entry name" value="HSP40/DnaJ peptide-binding domain"/>
    <property type="match status" value="2"/>
</dbReference>
<dbReference type="OrthoDB" id="9779889at2"/>
<keyword evidence="5" id="KW-0346">Stress response</keyword>
<dbReference type="InterPro" id="IPR001623">
    <property type="entry name" value="DnaJ_domain"/>
</dbReference>
<dbReference type="GO" id="GO:0005737">
    <property type="term" value="C:cytoplasm"/>
    <property type="evidence" value="ECO:0007669"/>
    <property type="project" value="TreeGrafter"/>
</dbReference>
<name>A4BUZ8_9GAMM</name>
<dbReference type="PANTHER" id="PTHR43096:SF52">
    <property type="entry name" value="DNAJ HOMOLOG 1, MITOCHONDRIAL-RELATED"/>
    <property type="match status" value="1"/>
</dbReference>
<comment type="caution">
    <text evidence="5">The sequence shown here is derived from an EMBL/GenBank/DDBJ whole genome shotgun (WGS) entry which is preliminary data.</text>
</comment>
<proteinExistence type="predicted"/>
<dbReference type="AlphaFoldDB" id="A4BUZ8"/>
<feature type="domain" description="J" evidence="4">
    <location>
        <begin position="5"/>
        <end position="69"/>
    </location>
</feature>
<dbReference type="CDD" id="cd10747">
    <property type="entry name" value="DnaJ_C"/>
    <property type="match status" value="1"/>
</dbReference>
<dbReference type="GO" id="GO:0003677">
    <property type="term" value="F:DNA binding"/>
    <property type="evidence" value="ECO:0007669"/>
    <property type="project" value="UniProtKB-KW"/>
</dbReference>
<dbReference type="FunFam" id="2.60.260.20:FF:000013">
    <property type="entry name" value="DnaJ subfamily B member 11"/>
    <property type="match status" value="1"/>
</dbReference>
<evidence type="ECO:0000256" key="1">
    <source>
        <dbReference type="ARBA" id="ARBA00022490"/>
    </source>
</evidence>
<dbReference type="InterPro" id="IPR002939">
    <property type="entry name" value="DnaJ_C"/>
</dbReference>
<dbReference type="InterPro" id="IPR036869">
    <property type="entry name" value="J_dom_sf"/>
</dbReference>
<evidence type="ECO:0000313" key="5">
    <source>
        <dbReference type="EMBL" id="EAR20419.1"/>
    </source>
</evidence>
<dbReference type="FunFam" id="2.60.260.20:FF:000008">
    <property type="entry name" value="Curved DNA-binding protein"/>
    <property type="match status" value="1"/>
</dbReference>
<dbReference type="Pfam" id="PF00226">
    <property type="entry name" value="DnaJ"/>
    <property type="match status" value="1"/>
</dbReference>
<dbReference type="Gene3D" id="1.10.287.110">
    <property type="entry name" value="DnaJ domain"/>
    <property type="match status" value="1"/>
</dbReference>
<dbReference type="SMART" id="SM00271">
    <property type="entry name" value="DnaJ"/>
    <property type="match status" value="1"/>
</dbReference>
<evidence type="ECO:0000256" key="2">
    <source>
        <dbReference type="ARBA" id="ARBA00023125"/>
    </source>
</evidence>
<dbReference type="Proteomes" id="UP000003374">
    <property type="component" value="Unassembled WGS sequence"/>
</dbReference>
<dbReference type="EMBL" id="AAOF01000022">
    <property type="protein sequence ID" value="EAR20419.1"/>
    <property type="molecule type" value="Genomic_DNA"/>
</dbReference>
<dbReference type="PRINTS" id="PR00625">
    <property type="entry name" value="JDOMAIN"/>
</dbReference>
<dbReference type="eggNOG" id="COG0484">
    <property type="taxonomic scope" value="Bacteria"/>
</dbReference>
<dbReference type="InterPro" id="IPR018253">
    <property type="entry name" value="DnaJ_domain_CS"/>
</dbReference>
<gene>
    <name evidence="5" type="ORF">NB231_13861</name>
</gene>
<dbReference type="HOGENOM" id="CLU_017633_0_0_6"/>
<dbReference type="RefSeq" id="WP_005003627.1">
    <property type="nucleotide sequence ID" value="NZ_CH672427.1"/>
</dbReference>
<dbReference type="PANTHER" id="PTHR43096">
    <property type="entry name" value="DNAJ HOMOLOG 1, MITOCHONDRIAL-RELATED"/>
    <property type="match status" value="1"/>
</dbReference>